<evidence type="ECO:0000313" key="2">
    <source>
        <dbReference type="Proteomes" id="UP000782610"/>
    </source>
</evidence>
<organism evidence="1 2">
    <name type="scientific">Devosia nanyangense</name>
    <dbReference type="NCBI Taxonomy" id="1228055"/>
    <lineage>
        <taxon>Bacteria</taxon>
        <taxon>Pseudomonadati</taxon>
        <taxon>Pseudomonadota</taxon>
        <taxon>Alphaproteobacteria</taxon>
        <taxon>Hyphomicrobiales</taxon>
        <taxon>Devosiaceae</taxon>
        <taxon>Devosia</taxon>
    </lineage>
</organism>
<accession>A0A933L890</accession>
<reference evidence="1" key="1">
    <citation type="submission" date="2020-07" db="EMBL/GenBank/DDBJ databases">
        <title>Huge and variable diversity of episymbiotic CPR bacteria and DPANN archaea in groundwater ecosystems.</title>
        <authorList>
            <person name="He C.Y."/>
            <person name="Keren R."/>
            <person name="Whittaker M."/>
            <person name="Farag I.F."/>
            <person name="Doudna J."/>
            <person name="Cate J.H.D."/>
            <person name="Banfield J.F."/>
        </authorList>
    </citation>
    <scope>NUCLEOTIDE SEQUENCE</scope>
    <source>
        <strain evidence="1">NC_groundwater_1586_Pr3_B-0.1um_66_15</strain>
    </source>
</reference>
<sequence>MTEEYPHVGDVMARLGVIAATPREAARSSSLRLVPELLQLSETILETWLSAHGAEPTVRQKEGFRLLALHAQAARGEPSFNACRETCREIVFQNNVVSAAGDEDQRERAFRLMIMVVRHLALFVSGKLEVAGLGEFCCASRPLRQPAAEAAATTQPSGV</sequence>
<dbReference type="AlphaFoldDB" id="A0A933L890"/>
<dbReference type="Proteomes" id="UP000782610">
    <property type="component" value="Unassembled WGS sequence"/>
</dbReference>
<name>A0A933L890_9HYPH</name>
<dbReference type="EMBL" id="JACRAF010000069">
    <property type="protein sequence ID" value="MBI4924175.1"/>
    <property type="molecule type" value="Genomic_DNA"/>
</dbReference>
<proteinExistence type="predicted"/>
<protein>
    <submittedName>
        <fullName evidence="1">Uncharacterized protein</fullName>
    </submittedName>
</protein>
<gene>
    <name evidence="1" type="ORF">HY834_20765</name>
</gene>
<comment type="caution">
    <text evidence="1">The sequence shown here is derived from an EMBL/GenBank/DDBJ whole genome shotgun (WGS) entry which is preliminary data.</text>
</comment>
<evidence type="ECO:0000313" key="1">
    <source>
        <dbReference type="EMBL" id="MBI4924175.1"/>
    </source>
</evidence>